<feature type="compositionally biased region" description="Pro residues" evidence="12">
    <location>
        <begin position="31"/>
        <end position="40"/>
    </location>
</feature>
<dbReference type="GO" id="GO:0030983">
    <property type="term" value="F:mismatched DNA binding"/>
    <property type="evidence" value="ECO:0007669"/>
    <property type="project" value="InterPro"/>
</dbReference>
<comment type="subcellular location">
    <subcellularLocation>
        <location evidence="1">Nucleus</location>
    </subcellularLocation>
</comment>
<evidence type="ECO:0000259" key="13">
    <source>
        <dbReference type="PROSITE" id="PS00486"/>
    </source>
</evidence>
<feature type="region of interest" description="Disordered" evidence="12">
    <location>
        <begin position="1"/>
        <end position="84"/>
    </location>
</feature>
<dbReference type="PANTHER" id="PTHR11361">
    <property type="entry name" value="DNA MISMATCH REPAIR PROTEIN MUTS FAMILY MEMBER"/>
    <property type="match status" value="1"/>
</dbReference>
<evidence type="ECO:0000313" key="14">
    <source>
        <dbReference type="EMBL" id="KAG8381345.1"/>
    </source>
</evidence>
<dbReference type="Pfam" id="PF00488">
    <property type="entry name" value="MutS_V"/>
    <property type="match status" value="1"/>
</dbReference>
<keyword evidence="4" id="KW-0547">Nucleotide-binding</keyword>
<keyword evidence="5" id="KW-0227">DNA damage</keyword>
<dbReference type="Gene3D" id="3.40.50.300">
    <property type="entry name" value="P-loop containing nucleotide triphosphate hydrolases"/>
    <property type="match status" value="1"/>
</dbReference>
<organism evidence="14 15">
    <name type="scientific">Buddleja alternifolia</name>
    <dbReference type="NCBI Taxonomy" id="168488"/>
    <lineage>
        <taxon>Eukaryota</taxon>
        <taxon>Viridiplantae</taxon>
        <taxon>Streptophyta</taxon>
        <taxon>Embryophyta</taxon>
        <taxon>Tracheophyta</taxon>
        <taxon>Spermatophyta</taxon>
        <taxon>Magnoliopsida</taxon>
        <taxon>eudicotyledons</taxon>
        <taxon>Gunneridae</taxon>
        <taxon>Pentapetalae</taxon>
        <taxon>asterids</taxon>
        <taxon>lamiids</taxon>
        <taxon>Lamiales</taxon>
        <taxon>Scrophulariaceae</taxon>
        <taxon>Buddlejeae</taxon>
        <taxon>Buddleja</taxon>
    </lineage>
</organism>
<dbReference type="FunFam" id="3.30.420.110:FF:000010">
    <property type="entry name" value="DNA mismatch repair protein"/>
    <property type="match status" value="1"/>
</dbReference>
<keyword evidence="6" id="KW-0067">ATP-binding</keyword>
<dbReference type="InterPro" id="IPR027417">
    <property type="entry name" value="P-loop_NTPase"/>
</dbReference>
<gene>
    <name evidence="14" type="ORF">BUALT_Bualt06G0112700</name>
</gene>
<dbReference type="Pfam" id="PF01624">
    <property type="entry name" value="MutS_I"/>
    <property type="match status" value="1"/>
</dbReference>
<evidence type="ECO:0000256" key="5">
    <source>
        <dbReference type="ARBA" id="ARBA00022763"/>
    </source>
</evidence>
<dbReference type="InterPro" id="IPR000432">
    <property type="entry name" value="DNA_mismatch_repair_MutS_C"/>
</dbReference>
<dbReference type="CDD" id="cd03287">
    <property type="entry name" value="ABC_MSH3_euk"/>
    <property type="match status" value="1"/>
</dbReference>
<dbReference type="InterPro" id="IPR017261">
    <property type="entry name" value="DNA_mismatch_repair_MutS/MSH"/>
</dbReference>
<dbReference type="InterPro" id="IPR007860">
    <property type="entry name" value="DNA_mmatch_repair_MutS_con_dom"/>
</dbReference>
<evidence type="ECO:0000256" key="7">
    <source>
        <dbReference type="ARBA" id="ARBA00023125"/>
    </source>
</evidence>
<dbReference type="SMART" id="SM00534">
    <property type="entry name" value="MUTSac"/>
    <property type="match status" value="1"/>
</dbReference>
<dbReference type="EMBL" id="WHWC01000006">
    <property type="protein sequence ID" value="KAG8381345.1"/>
    <property type="molecule type" value="Genomic_DNA"/>
</dbReference>
<dbReference type="InterPro" id="IPR016151">
    <property type="entry name" value="DNA_mismatch_repair_MutS_N"/>
</dbReference>
<proteinExistence type="inferred from homology"/>
<evidence type="ECO:0000256" key="10">
    <source>
        <dbReference type="ARBA" id="ARBA00029792"/>
    </source>
</evidence>
<dbReference type="SUPFAM" id="SSF48334">
    <property type="entry name" value="DNA repair protein MutS, domain III"/>
    <property type="match status" value="1"/>
</dbReference>
<dbReference type="PIRSF" id="PIRSF037677">
    <property type="entry name" value="DNA_mis_repair_Msh6"/>
    <property type="match status" value="1"/>
</dbReference>
<dbReference type="GO" id="GO:0005524">
    <property type="term" value="F:ATP binding"/>
    <property type="evidence" value="ECO:0007669"/>
    <property type="project" value="UniProtKB-KW"/>
</dbReference>
<dbReference type="Gene3D" id="1.10.1420.10">
    <property type="match status" value="2"/>
</dbReference>
<dbReference type="InterPro" id="IPR007695">
    <property type="entry name" value="DNA_mismatch_repair_MutS-lik_N"/>
</dbReference>
<dbReference type="SUPFAM" id="SSF55271">
    <property type="entry name" value="DNA repair protein MutS, domain I"/>
    <property type="match status" value="1"/>
</dbReference>
<evidence type="ECO:0000256" key="8">
    <source>
        <dbReference type="ARBA" id="ARBA00023204"/>
    </source>
</evidence>
<keyword evidence="8" id="KW-0234">DNA repair</keyword>
<evidence type="ECO:0000256" key="11">
    <source>
        <dbReference type="ARBA" id="ARBA00073774"/>
    </source>
</evidence>
<comment type="caution">
    <text evidence="14">The sequence shown here is derived from an EMBL/GenBank/DDBJ whole genome shotgun (WGS) entry which is preliminary data.</text>
</comment>
<keyword evidence="7" id="KW-0238">DNA-binding</keyword>
<dbReference type="Gene3D" id="3.40.1170.10">
    <property type="entry name" value="DNA repair protein MutS, domain I"/>
    <property type="match status" value="1"/>
</dbReference>
<protein>
    <recommendedName>
        <fullName evidence="3 11">DNA mismatch repair protein MSH3</fullName>
    </recommendedName>
    <alternativeName>
        <fullName evidence="3 11">DNA mismatch repair protein MSH3</fullName>
    </alternativeName>
    <alternativeName>
        <fullName evidence="10">MutS protein homolog 3</fullName>
    </alternativeName>
</protein>
<dbReference type="FunFam" id="1.10.1420.10:FF:000004">
    <property type="entry name" value="DNA mismatch repair protein Msh3"/>
    <property type="match status" value="1"/>
</dbReference>
<accession>A0AAV6XQM0</accession>
<dbReference type="InterPro" id="IPR036678">
    <property type="entry name" value="MutS_con_dom_sf"/>
</dbReference>
<evidence type="ECO:0000256" key="2">
    <source>
        <dbReference type="ARBA" id="ARBA00007094"/>
    </source>
</evidence>
<evidence type="ECO:0000313" key="15">
    <source>
        <dbReference type="Proteomes" id="UP000826271"/>
    </source>
</evidence>
<evidence type="ECO:0000256" key="1">
    <source>
        <dbReference type="ARBA" id="ARBA00004123"/>
    </source>
</evidence>
<keyword evidence="15" id="KW-1185">Reference proteome</keyword>
<dbReference type="Gene3D" id="3.30.420.110">
    <property type="entry name" value="MutS, connector domain"/>
    <property type="match status" value="1"/>
</dbReference>
<evidence type="ECO:0000256" key="6">
    <source>
        <dbReference type="ARBA" id="ARBA00022840"/>
    </source>
</evidence>
<dbReference type="InterPro" id="IPR007696">
    <property type="entry name" value="DNA_mismatch_repair_MutS_core"/>
</dbReference>
<evidence type="ECO:0000256" key="9">
    <source>
        <dbReference type="ARBA" id="ARBA00023242"/>
    </source>
</evidence>
<dbReference type="GO" id="GO:0005634">
    <property type="term" value="C:nucleus"/>
    <property type="evidence" value="ECO:0007669"/>
    <property type="project" value="UniProtKB-SubCell"/>
</dbReference>
<dbReference type="PROSITE" id="PS00486">
    <property type="entry name" value="DNA_MISMATCH_REPAIR_2"/>
    <property type="match status" value="1"/>
</dbReference>
<name>A0AAV6XQM0_9LAMI</name>
<dbReference type="InterPro" id="IPR036187">
    <property type="entry name" value="DNA_mismatch_repair_MutS_sf"/>
</dbReference>
<feature type="domain" description="DNA mismatch repair proteins mutS family" evidence="13">
    <location>
        <begin position="884"/>
        <end position="900"/>
    </location>
</feature>
<feature type="compositionally biased region" description="Low complexity" evidence="12">
    <location>
        <begin position="19"/>
        <end position="30"/>
    </location>
</feature>
<dbReference type="Proteomes" id="UP000826271">
    <property type="component" value="Unassembled WGS sequence"/>
</dbReference>
<comment type="similarity">
    <text evidence="2">Belongs to the DNA mismatch repair MutS family. MSH3 subfamily.</text>
</comment>
<dbReference type="Pfam" id="PF05192">
    <property type="entry name" value="MutS_III"/>
    <property type="match status" value="1"/>
</dbReference>
<keyword evidence="9" id="KW-0539">Nucleus</keyword>
<dbReference type="Pfam" id="PF05188">
    <property type="entry name" value="MutS_II"/>
    <property type="match status" value="1"/>
</dbReference>
<dbReference type="PANTHER" id="PTHR11361:SF122">
    <property type="entry name" value="DNA MISMATCH REPAIR PROTEIN MSH3"/>
    <property type="match status" value="1"/>
</dbReference>
<dbReference type="SUPFAM" id="SSF52540">
    <property type="entry name" value="P-loop containing nucleoside triphosphate hydrolases"/>
    <property type="match status" value="1"/>
</dbReference>
<dbReference type="GO" id="GO:0006312">
    <property type="term" value="P:mitotic recombination"/>
    <property type="evidence" value="ECO:0007669"/>
    <property type="project" value="TreeGrafter"/>
</dbReference>
<dbReference type="InterPro" id="IPR045076">
    <property type="entry name" value="MutS"/>
</dbReference>
<dbReference type="GO" id="GO:0140664">
    <property type="term" value="F:ATP-dependent DNA damage sensor activity"/>
    <property type="evidence" value="ECO:0007669"/>
    <property type="project" value="InterPro"/>
</dbReference>
<dbReference type="FunFam" id="3.40.50.300:FF:002130">
    <property type="entry name" value="DNA mismatch repair protein MSH3"/>
    <property type="match status" value="1"/>
</dbReference>
<dbReference type="SMART" id="SM00533">
    <property type="entry name" value="MUTSd"/>
    <property type="match status" value="1"/>
</dbReference>
<evidence type="ECO:0000256" key="4">
    <source>
        <dbReference type="ARBA" id="ARBA00022741"/>
    </source>
</evidence>
<dbReference type="FunFam" id="3.40.1170.10:FF:000004">
    <property type="entry name" value="DNA mismatch repair protein"/>
    <property type="match status" value="1"/>
</dbReference>
<reference evidence="14" key="1">
    <citation type="submission" date="2019-10" db="EMBL/GenBank/DDBJ databases">
        <authorList>
            <person name="Zhang R."/>
            <person name="Pan Y."/>
            <person name="Wang J."/>
            <person name="Ma R."/>
            <person name="Yu S."/>
        </authorList>
    </citation>
    <scope>NUCLEOTIDE SEQUENCE</scope>
    <source>
        <strain evidence="14">LA-IB0</strain>
        <tissue evidence="14">Leaf</tissue>
    </source>
</reference>
<sequence length="1085" mass="120409">MGKHKQEVISRFFAPKPKPSATTSATSQSQNPPPPTPPPKITTIVSFSPAKRLKTDQLNSLHSKRPTKSTHPSPSENPILPLPNPTLHQKFLNKLLEPPQDLLEPSRSSNTAKPKYTPLEQQVVELKAKYPDVLLMIEVGYKYRFFGNDAENAARVLGIYAHMDHNFLTASVPTFRLNFHVRRLVSAGYKVGVVKQTETAAIKAHGENRVGPFCRGLSALYTKSTLEAAEDLGGGDEGCGSSSNYLFCVVEKAVENVESGVDVRIGAVAVEISTGDVVYGEFDDNFVRAGLEAMVLKLSPAELLLGRPLSKQTEKLLLAYAGPSSNVRVEHASQDCFHDGGALAEVISLYENLNGSSLIENAQGKKSLSFEGITAMPDLAIQTLALTTRHLKQFGFERILYLNASFRPFSSITEMSLSSNTLQQLEVLKNNYDGSESGSLFQSMNHTLTVFGSRLFRHWVTHPLCDRNMIYARLDSVSEILESMGSSKASEIDFNEENSNITIVDPDIHHLISSVLSTLGKVPDVQRGITRIFHRTATASEFIAVIHAILVAGRQLHQLHVEEEGANKNLQVKKLRSVLLRKLISTASSSSVISTAARLLSRLNKEAAEQRDLNNLFIVSDGKFSEVVAAGTKVQLANEKLDQLLCLYRKQLRMSNLEYMSVSGVTHLIELPVDVKVPSDWVKVNSTKKTIRYHPPEVLNGLDQLNLAKEELSIVCRATWDNFLKTFSECYSEFQAAVQALATLDCLYSLAILSRTKNYVRPVFVSDDEPVQINISSGRHPVMENILQDNFVPNDTNLHADGQYCQIVTGPNMGGKSCYIRQVALIALMAQVGCFVPASSAKLHVLDGIYTRMGASDNIHLGRSTFLEELSEASHILQHCTSRSLVIIDELGRGTSTHDGVAIAYAALHYLLEHKRCIVLFVTHYPEIVDIRNEFPGSVGAYHVSYLTPQKEMDTANHDDVTYLYKLVPGVSERSFGFKVAQLAQLPSSCIRRAVAMAARLEEEVCRRDKNKLLMNCSIANNKSEEMNDYSYTPPDYPGNLEELEKAYKDIYFHLNQAIHKEEDVAKRSYSLDRAKRLADELVNR</sequence>
<dbReference type="AlphaFoldDB" id="A0AAV6XQM0"/>
<evidence type="ECO:0000256" key="3">
    <source>
        <dbReference type="ARBA" id="ARBA00022151"/>
    </source>
</evidence>
<dbReference type="GO" id="GO:0006298">
    <property type="term" value="P:mismatch repair"/>
    <property type="evidence" value="ECO:0007669"/>
    <property type="project" value="InterPro"/>
</dbReference>
<evidence type="ECO:0000256" key="12">
    <source>
        <dbReference type="SAM" id="MobiDB-lite"/>
    </source>
</evidence>